<dbReference type="GO" id="GO:0016757">
    <property type="term" value="F:glycosyltransferase activity"/>
    <property type="evidence" value="ECO:0007669"/>
    <property type="project" value="UniProtKB-KW"/>
</dbReference>
<evidence type="ECO:0000256" key="1">
    <source>
        <dbReference type="ARBA" id="ARBA00006739"/>
    </source>
</evidence>
<organism evidence="5 6">
    <name type="scientific">Haloarcula argentinensis</name>
    <dbReference type="NCBI Taxonomy" id="43776"/>
    <lineage>
        <taxon>Archaea</taxon>
        <taxon>Methanobacteriati</taxon>
        <taxon>Methanobacteriota</taxon>
        <taxon>Stenosarchaea group</taxon>
        <taxon>Halobacteria</taxon>
        <taxon>Halobacteriales</taxon>
        <taxon>Haloarculaceae</taxon>
        <taxon>Haloarcula</taxon>
    </lineage>
</organism>
<accession>A0A847UP41</accession>
<dbReference type="Proteomes" id="UP000641625">
    <property type="component" value="Unassembled WGS sequence"/>
</dbReference>
<keyword evidence="3 5" id="KW-0808">Transferase</keyword>
<dbReference type="PANTHER" id="PTHR43179">
    <property type="entry name" value="RHAMNOSYLTRANSFERASE WBBL"/>
    <property type="match status" value="1"/>
</dbReference>
<evidence type="ECO:0000259" key="4">
    <source>
        <dbReference type="Pfam" id="PF00535"/>
    </source>
</evidence>
<reference evidence="5" key="1">
    <citation type="submission" date="2019-12" db="EMBL/GenBank/DDBJ databases">
        <title>Whole genome sequencing of Haloarcula argentinensis strain pws5.</title>
        <authorList>
            <person name="Verma D.K."/>
            <person name="Gopal K."/>
            <person name="Prasad E.S."/>
        </authorList>
    </citation>
    <scope>NUCLEOTIDE SEQUENCE</scope>
    <source>
        <strain evidence="5">Pws5</strain>
    </source>
</reference>
<dbReference type="PANTHER" id="PTHR43179:SF12">
    <property type="entry name" value="GALACTOFURANOSYLTRANSFERASE GLFT2"/>
    <property type="match status" value="1"/>
</dbReference>
<keyword evidence="2" id="KW-0328">Glycosyltransferase</keyword>
<dbReference type="InterPro" id="IPR029044">
    <property type="entry name" value="Nucleotide-diphossugar_trans"/>
</dbReference>
<dbReference type="RefSeq" id="WP_170097791.1">
    <property type="nucleotide sequence ID" value="NZ_WOWA01000007.1"/>
</dbReference>
<name>A0A847UP41_HALAR</name>
<comment type="caution">
    <text evidence="5">The sequence shown here is derived from an EMBL/GenBank/DDBJ whole genome shotgun (WGS) entry which is preliminary data.</text>
</comment>
<evidence type="ECO:0000313" key="6">
    <source>
        <dbReference type="Proteomes" id="UP000641625"/>
    </source>
</evidence>
<comment type="similarity">
    <text evidence="1">Belongs to the glycosyltransferase 2 family.</text>
</comment>
<evidence type="ECO:0000313" key="5">
    <source>
        <dbReference type="EMBL" id="NLV14366.1"/>
    </source>
</evidence>
<dbReference type="InterPro" id="IPR001173">
    <property type="entry name" value="Glyco_trans_2-like"/>
</dbReference>
<sequence length="311" mass="35205">MATSPKQTAATLSHDTRSESVTLCVPVLMRVQKLRRLLESLPPAVDEVIVADNGHTNQRQSVTNPEQYDADITVRALPHDCGIGRCRQQAAAAASNDYLLVADNDMILPDSIQPLLDILRADPDLGAVSGTLHEDGHLRAGVCNFREESIWGRDLLVQTHDEDTTVETVGGHPLARHDKLPNAMVVRRACVEDYSWDGQLKDKEHLDWFLGHYHETDWEMGVCPSVVFRHEHGENEQYQQQYRHGNTERQQQYHDMVCEKYGYDDIVWGDTRWFGTERRPLVERLYNAVEGELPTSLSYPAKQAAKAVIGR</sequence>
<evidence type="ECO:0000256" key="2">
    <source>
        <dbReference type="ARBA" id="ARBA00022676"/>
    </source>
</evidence>
<dbReference type="EMBL" id="WOWA01000007">
    <property type="protein sequence ID" value="NLV14366.1"/>
    <property type="molecule type" value="Genomic_DNA"/>
</dbReference>
<dbReference type="Gene3D" id="3.90.550.10">
    <property type="entry name" value="Spore Coat Polysaccharide Biosynthesis Protein SpsA, Chain A"/>
    <property type="match status" value="1"/>
</dbReference>
<evidence type="ECO:0000256" key="3">
    <source>
        <dbReference type="ARBA" id="ARBA00022679"/>
    </source>
</evidence>
<proteinExistence type="inferred from homology"/>
<dbReference type="SUPFAM" id="SSF53448">
    <property type="entry name" value="Nucleotide-diphospho-sugar transferases"/>
    <property type="match status" value="1"/>
</dbReference>
<gene>
    <name evidence="5" type="ORF">GOC77_13950</name>
</gene>
<dbReference type="Pfam" id="PF00535">
    <property type="entry name" value="Glycos_transf_2"/>
    <property type="match status" value="1"/>
</dbReference>
<dbReference type="AlphaFoldDB" id="A0A847UP41"/>
<protein>
    <submittedName>
        <fullName evidence="5">Glycosyltransferase</fullName>
    </submittedName>
</protein>
<feature type="domain" description="Glycosyltransferase 2-like" evidence="4">
    <location>
        <begin position="23"/>
        <end position="134"/>
    </location>
</feature>